<reference evidence="2" key="1">
    <citation type="submission" date="2015-06" db="EMBL/GenBank/DDBJ databases">
        <authorList>
            <person name="Liu B."/>
            <person name="Wang J."/>
            <person name="Zhu Y."/>
            <person name="Liu G."/>
            <person name="Chen Q."/>
            <person name="Zheng C."/>
            <person name="Che J."/>
            <person name="Ge C."/>
            <person name="Shi H."/>
            <person name="Pan Z."/>
            <person name="Liu X."/>
        </authorList>
    </citation>
    <scope>NUCLEOTIDE SEQUENCE [LARGE SCALE GENOMIC DNA]</scope>
    <source>
        <strain evidence="2">DSM 16346</strain>
    </source>
</reference>
<comment type="caution">
    <text evidence="2">The sequence shown here is derived from an EMBL/GenBank/DDBJ whole genome shotgun (WGS) entry which is preliminary data.</text>
</comment>
<protein>
    <submittedName>
        <fullName evidence="2">Uncharacterized protein</fullName>
    </submittedName>
</protein>
<feature type="transmembrane region" description="Helical" evidence="1">
    <location>
        <begin position="48"/>
        <end position="66"/>
    </location>
</feature>
<organism evidence="2 3">
    <name type="scientific">Guptibacillus hwajinpoensis</name>
    <dbReference type="NCBI Taxonomy" id="208199"/>
    <lineage>
        <taxon>Bacteria</taxon>
        <taxon>Bacillati</taxon>
        <taxon>Bacillota</taxon>
        <taxon>Bacilli</taxon>
        <taxon>Bacillales</taxon>
        <taxon>Guptibacillaceae</taxon>
        <taxon>Guptibacillus</taxon>
    </lineage>
</organism>
<dbReference type="STRING" id="157733.AB986_08480"/>
<dbReference type="EMBL" id="LELK01000001">
    <property type="protein sequence ID" value="KMM39240.1"/>
    <property type="molecule type" value="Genomic_DNA"/>
</dbReference>
<evidence type="ECO:0000256" key="1">
    <source>
        <dbReference type="SAM" id="Phobius"/>
    </source>
</evidence>
<accession>A0A0J6D1J9</accession>
<dbReference type="Proteomes" id="UP000035996">
    <property type="component" value="Unassembled WGS sequence"/>
</dbReference>
<name>A0A0J6D1J9_9BACL</name>
<keyword evidence="3" id="KW-1185">Reference proteome</keyword>
<evidence type="ECO:0000313" key="2">
    <source>
        <dbReference type="EMBL" id="KMM39240.1"/>
    </source>
</evidence>
<keyword evidence="1" id="KW-0472">Membrane</keyword>
<keyword evidence="1" id="KW-0812">Transmembrane</keyword>
<gene>
    <name evidence="2" type="ORF">AB986_08480</name>
</gene>
<evidence type="ECO:0000313" key="3">
    <source>
        <dbReference type="Proteomes" id="UP000035996"/>
    </source>
</evidence>
<sequence>MKKSKGNSKRTIIQWIAFVIVMLTMVTRLVLLLSGIARDIEYSTINAITWTGFSMGITVLLVSYLFPKET</sequence>
<proteinExistence type="predicted"/>
<dbReference type="AlphaFoldDB" id="A0A0J6D1J9"/>
<feature type="transmembrane region" description="Helical" evidence="1">
    <location>
        <begin position="12"/>
        <end position="36"/>
    </location>
</feature>
<dbReference type="RefSeq" id="WP_048310410.1">
    <property type="nucleotide sequence ID" value="NZ_CP119526.1"/>
</dbReference>
<keyword evidence="1" id="KW-1133">Transmembrane helix</keyword>
<dbReference type="OrthoDB" id="9964255at2"/>